<dbReference type="InterPro" id="IPR053924">
    <property type="entry name" value="RecX_HTH_2nd"/>
</dbReference>
<comment type="similarity">
    <text evidence="2">Belongs to the RecX family.</text>
</comment>
<feature type="domain" description="RecX second three-helical" evidence="5">
    <location>
        <begin position="81"/>
        <end position="119"/>
    </location>
</feature>
<evidence type="ECO:0000256" key="4">
    <source>
        <dbReference type="ARBA" id="ARBA00022490"/>
    </source>
</evidence>
<dbReference type="Pfam" id="PF02631">
    <property type="entry name" value="RecX_HTH2"/>
    <property type="match status" value="1"/>
</dbReference>
<evidence type="ECO:0000259" key="5">
    <source>
        <dbReference type="Pfam" id="PF02631"/>
    </source>
</evidence>
<gene>
    <name evidence="7" type="ORF">SAMN05216273_1253</name>
</gene>
<reference evidence="7 8" key="1">
    <citation type="submission" date="2016-10" db="EMBL/GenBank/DDBJ databases">
        <authorList>
            <person name="Varghese N."/>
            <person name="Submissions S."/>
        </authorList>
    </citation>
    <scope>NUCLEOTIDE SEQUENCE [LARGE SCALE GENOMIC DNA]</scope>
    <source>
        <strain evidence="7 8">CGMCC 1.10941</strain>
    </source>
</reference>
<organism evidence="7 8">
    <name type="scientific">Chryseobacterium taihuense</name>
    <dbReference type="NCBI Taxonomy" id="1141221"/>
    <lineage>
        <taxon>Bacteria</taxon>
        <taxon>Pseudomonadati</taxon>
        <taxon>Bacteroidota</taxon>
        <taxon>Flavobacteriia</taxon>
        <taxon>Flavobacteriales</taxon>
        <taxon>Weeksellaceae</taxon>
        <taxon>Chryseobacterium group</taxon>
        <taxon>Chryseobacterium</taxon>
    </lineage>
</organism>
<name>A0ABY0R353_9FLAO</name>
<dbReference type="Proteomes" id="UP000199242">
    <property type="component" value="Unassembled WGS sequence"/>
</dbReference>
<comment type="caution">
    <text evidence="7">The sequence shown here is derived from an EMBL/GenBank/DDBJ whole genome shotgun (WGS) entry which is preliminary data.</text>
</comment>
<comment type="subcellular location">
    <subcellularLocation>
        <location evidence="1">Cytoplasm</location>
    </subcellularLocation>
</comment>
<dbReference type="Pfam" id="PF21981">
    <property type="entry name" value="RecX_HTH3"/>
    <property type="match status" value="1"/>
</dbReference>
<keyword evidence="4" id="KW-0963">Cytoplasm</keyword>
<dbReference type="EMBL" id="FNHD01000025">
    <property type="protein sequence ID" value="SDM34960.1"/>
    <property type="molecule type" value="Genomic_DNA"/>
</dbReference>
<dbReference type="InterPro" id="IPR003783">
    <property type="entry name" value="Regulatory_RecX"/>
</dbReference>
<sequence length="177" mass="21479">MYLFFANCNFGYQLSTINYQLKMNPEKKLFTFEEIKQKLVNYCVYQDRCHSEVEQKMREFVLIPEAKDEILLYLMKENYLNEERFTRSYIRGKFYIKNWGKTKIKIHLKQKGITDRLISTCFDEIDENDYVSIINKIYENYAGKQKGLKDYQKKSKTIKYLLNKGFEYDLILRVIEN</sequence>
<protein>
    <recommendedName>
        <fullName evidence="3">Regulatory protein RecX</fullName>
    </recommendedName>
</protein>
<accession>A0ABY0R353</accession>
<evidence type="ECO:0000313" key="8">
    <source>
        <dbReference type="Proteomes" id="UP000199242"/>
    </source>
</evidence>
<evidence type="ECO:0000256" key="1">
    <source>
        <dbReference type="ARBA" id="ARBA00004496"/>
    </source>
</evidence>
<evidence type="ECO:0000256" key="2">
    <source>
        <dbReference type="ARBA" id="ARBA00009695"/>
    </source>
</evidence>
<dbReference type="PANTHER" id="PTHR33602:SF1">
    <property type="entry name" value="REGULATORY PROTEIN RECX FAMILY PROTEIN"/>
    <property type="match status" value="1"/>
</dbReference>
<feature type="domain" description="RecX third three-helical" evidence="6">
    <location>
        <begin position="130"/>
        <end position="175"/>
    </location>
</feature>
<evidence type="ECO:0000256" key="3">
    <source>
        <dbReference type="ARBA" id="ARBA00018111"/>
    </source>
</evidence>
<dbReference type="InterPro" id="IPR053925">
    <property type="entry name" value="RecX_HTH_3rd"/>
</dbReference>
<dbReference type="PANTHER" id="PTHR33602">
    <property type="entry name" value="REGULATORY PROTEIN RECX FAMILY PROTEIN"/>
    <property type="match status" value="1"/>
</dbReference>
<evidence type="ECO:0000259" key="6">
    <source>
        <dbReference type="Pfam" id="PF21981"/>
    </source>
</evidence>
<dbReference type="InterPro" id="IPR036388">
    <property type="entry name" value="WH-like_DNA-bd_sf"/>
</dbReference>
<keyword evidence="8" id="KW-1185">Reference proteome</keyword>
<evidence type="ECO:0000313" key="7">
    <source>
        <dbReference type="EMBL" id="SDM34960.1"/>
    </source>
</evidence>
<dbReference type="Gene3D" id="1.10.10.10">
    <property type="entry name" value="Winged helix-like DNA-binding domain superfamily/Winged helix DNA-binding domain"/>
    <property type="match status" value="2"/>
</dbReference>
<proteinExistence type="inferred from homology"/>